<proteinExistence type="predicted"/>
<dbReference type="AlphaFoldDB" id="A0A4V5RTC4"/>
<dbReference type="Pfam" id="PF12358">
    <property type="entry name" value="DUF3644"/>
    <property type="match status" value="1"/>
</dbReference>
<dbReference type="InterPro" id="IPR022104">
    <property type="entry name" value="DUF3644"/>
</dbReference>
<sequence length="411" mass="46545">MVLANRKEKQLKLLEQLRQLDASGKEFTTGDVASGCEYPAGTINKYFNEKLKGRCLTQVTRKLWKCDGLNKLSNDEFLNLLSQSVNAKIKSPDEVLFGQLMKRSHEAFTLALEMYNRPTLGNRVEAFTIMMVNAWELMLKAELVKVDGTSSIFEEGNFSIPVRKALSRCVLSNSDLVKNLEVMIDLRDQAIHLLIPELQPKLSLLFQATVLNYQKRYKDIMGNSPLEGQSVGLLSLIVDGSEPEVAVIKEHYGELTANQVKEFLGKFTELTNEHNSDVFAISVDYKLALTKKQSDADLSLSNGPGGKDTIIVHQTKDAAMTHPFHLESARGEINAKQSKYNITRWSFLAVITKHKIQSGSYGDFHYQLDNRHRYSHSFINWFLKNLEQDGWLESASDSYKKNRSKKSKSRA</sequence>
<dbReference type="Proteomes" id="UP000305840">
    <property type="component" value="Unassembled WGS sequence"/>
</dbReference>
<evidence type="ECO:0000313" key="3">
    <source>
        <dbReference type="Proteomes" id="UP000305840"/>
    </source>
</evidence>
<protein>
    <submittedName>
        <fullName evidence="2">DUF3644 domain-containing protein</fullName>
    </submittedName>
</protein>
<gene>
    <name evidence="2" type="ORF">FCV91_00595</name>
</gene>
<feature type="domain" description="DUF3644" evidence="1">
    <location>
        <begin position="100"/>
        <end position="269"/>
    </location>
</feature>
<dbReference type="EMBL" id="SYVO01000002">
    <property type="protein sequence ID" value="TKG13171.1"/>
    <property type="molecule type" value="Genomic_DNA"/>
</dbReference>
<accession>A0A4V5RTC4</accession>
<evidence type="ECO:0000259" key="1">
    <source>
        <dbReference type="Pfam" id="PF12358"/>
    </source>
</evidence>
<reference evidence="2 3" key="1">
    <citation type="submission" date="2019-04" db="EMBL/GenBank/DDBJ databases">
        <title>A reverse ecology approach based on a biological definition of microbial populations.</title>
        <authorList>
            <person name="Arevalo P."/>
            <person name="Vaninsberghe D."/>
            <person name="Elsherbini J."/>
            <person name="Gore J."/>
            <person name="Polz M."/>
        </authorList>
    </citation>
    <scope>NUCLEOTIDE SEQUENCE [LARGE SCALE GENOMIC DNA]</scope>
    <source>
        <strain evidence="2 3">10N.222.48.A1</strain>
    </source>
</reference>
<comment type="caution">
    <text evidence="2">The sequence shown here is derived from an EMBL/GenBank/DDBJ whole genome shotgun (WGS) entry which is preliminary data.</text>
</comment>
<organism evidence="2 3">
    <name type="scientific">Vibrio lentus</name>
    <dbReference type="NCBI Taxonomy" id="136468"/>
    <lineage>
        <taxon>Bacteria</taxon>
        <taxon>Pseudomonadati</taxon>
        <taxon>Pseudomonadota</taxon>
        <taxon>Gammaproteobacteria</taxon>
        <taxon>Vibrionales</taxon>
        <taxon>Vibrionaceae</taxon>
        <taxon>Vibrio</taxon>
    </lineage>
</organism>
<name>A0A4V5RTC4_9VIBR</name>
<evidence type="ECO:0000313" key="2">
    <source>
        <dbReference type="EMBL" id="TKG13171.1"/>
    </source>
</evidence>